<evidence type="ECO:0000256" key="4">
    <source>
        <dbReference type="ARBA" id="ARBA00022490"/>
    </source>
</evidence>
<dbReference type="InterPro" id="IPR016039">
    <property type="entry name" value="Thiolase-like"/>
</dbReference>
<name>A0A0H5SPD2_BRUMA</name>
<keyword evidence="6" id="KW-0276">Fatty acid metabolism</keyword>
<comment type="similarity">
    <text evidence="3 11">Belongs to the thiolase-like superfamily. Thiolase family.</text>
</comment>
<evidence type="ECO:0000256" key="10">
    <source>
        <dbReference type="ARBA" id="ARBA00024073"/>
    </source>
</evidence>
<evidence type="ECO:0000313" key="14">
    <source>
        <dbReference type="EMBL" id="CRZ25482.1"/>
    </source>
</evidence>
<keyword evidence="8" id="KW-0496">Mitochondrion</keyword>
<dbReference type="PROSITE" id="PS00099">
    <property type="entry name" value="THIOLASE_3"/>
    <property type="match status" value="1"/>
</dbReference>
<evidence type="ECO:0000256" key="7">
    <source>
        <dbReference type="ARBA" id="ARBA00023098"/>
    </source>
</evidence>
<dbReference type="AlphaFoldDB" id="A0A0H5SPD2"/>
<dbReference type="GO" id="GO:0006635">
    <property type="term" value="P:fatty acid beta-oxidation"/>
    <property type="evidence" value="ECO:0007669"/>
    <property type="project" value="TreeGrafter"/>
</dbReference>
<evidence type="ECO:0000256" key="11">
    <source>
        <dbReference type="RuleBase" id="RU003557"/>
    </source>
</evidence>
<evidence type="ECO:0000259" key="12">
    <source>
        <dbReference type="Pfam" id="PF00108"/>
    </source>
</evidence>
<dbReference type="CDD" id="cd00751">
    <property type="entry name" value="thiolase"/>
    <property type="match status" value="1"/>
</dbReference>
<dbReference type="GO" id="GO:0003988">
    <property type="term" value="F:acetyl-CoA C-acyltransferase activity"/>
    <property type="evidence" value="ECO:0007669"/>
    <property type="project" value="UniProtKB-EC"/>
</dbReference>
<evidence type="ECO:0000259" key="13">
    <source>
        <dbReference type="Pfam" id="PF02803"/>
    </source>
</evidence>
<keyword evidence="7" id="KW-0443">Lipid metabolism</keyword>
<sequence length="518" mass="57090">MKLWSKTEAVSQSSKFLERFGRSSWYKVQSVRNDSFNSGYTYLLTGEFRQMSRSLLINLGNINRIKPLYTISCCYLTSTAPTISRKIFSKPNQPNIVLVDAVRTPFLQSRTMFKNMMAMDLQRAALLALMDRAKVNIHDVGHIVCGTVIQEYKTSNVAREAALMAGFSKNIPAHTVTLACISSNVAITDVMNMLSAGYCNAGIAGGVELLSDVPIRYNRKVRSAFLSLDKAKKFSDKLTAIRKIALNFFSPELPAVAEFTTGETMGHSGDRLAAAFGVSRREQDEFAIRSHMLADRASKENLLSDIVPVFVPGSKPMVVRRDNGIRVSSMEKLSQLKPAFVKSHGTVTAGNSSFLTDGASASLIMTEDYAIKKGYKPKAYLRDFQYVAQDPTDQLLLSPAYAIPKLMDKVGLTLKDIDVFEIHEAFAGQILANLNAMDSDYFCKEMLQRPTKYGRIAEEKLNTWGGSLSLGHPFGATGVRLVSHAVNRLQHEKKHLGIVAACAAGGHGVAMLIENYPK</sequence>
<comment type="subcellular location">
    <subcellularLocation>
        <location evidence="1">Mitochondrion</location>
    </subcellularLocation>
</comment>
<accession>A0A0H5SPD2</accession>
<evidence type="ECO:0000256" key="9">
    <source>
        <dbReference type="ARBA" id="ARBA00023315"/>
    </source>
</evidence>
<dbReference type="EC" id="2.3.1.16" evidence="10"/>
<dbReference type="Pfam" id="PF00108">
    <property type="entry name" value="Thiolase_N"/>
    <property type="match status" value="1"/>
</dbReference>
<dbReference type="PROSITE" id="PS00737">
    <property type="entry name" value="THIOLASE_2"/>
    <property type="match status" value="1"/>
</dbReference>
<evidence type="ECO:0000256" key="6">
    <source>
        <dbReference type="ARBA" id="ARBA00022832"/>
    </source>
</evidence>
<dbReference type="InterPro" id="IPR020617">
    <property type="entry name" value="Thiolase_C"/>
</dbReference>
<keyword evidence="4" id="KW-0963">Cytoplasm</keyword>
<comment type="pathway">
    <text evidence="2">Lipid metabolism; fatty acid beta-oxidation.</text>
</comment>
<dbReference type="FunFam" id="3.40.47.10:FF:000011">
    <property type="entry name" value="3-ketoacyl-CoA thiolase"/>
    <property type="match status" value="1"/>
</dbReference>
<feature type="domain" description="Thiolase C-terminal" evidence="13">
    <location>
        <begin position="375"/>
        <end position="514"/>
    </location>
</feature>
<dbReference type="InterPro" id="IPR002155">
    <property type="entry name" value="Thiolase"/>
</dbReference>
<reference evidence="14" key="1">
    <citation type="journal article" date="2007" name="Science">
        <title>Draft genome of the filarial nematode parasite Brugia malayi.</title>
        <authorList>
            <person name="Ghedin E."/>
            <person name="Wang S."/>
            <person name="Spiro D."/>
            <person name="Caler E."/>
            <person name="Zhao Q."/>
            <person name="Crabtree J."/>
            <person name="Allen J.E."/>
            <person name="Delcher A.L."/>
            <person name="Guiliano D.B."/>
            <person name="Miranda-Saavedra D."/>
            <person name="Angiuoli S.V."/>
            <person name="Creasy T."/>
            <person name="Amedeo P."/>
            <person name="Haas B."/>
            <person name="El-Sayed N.M."/>
            <person name="Wortman J.R."/>
            <person name="Feldblyum T."/>
            <person name="Tallon L."/>
            <person name="Schatz M."/>
            <person name="Shumway M."/>
            <person name="Koo H."/>
            <person name="Salzberg S.L."/>
            <person name="Schobel S."/>
            <person name="Pertea M."/>
            <person name="Pop M."/>
            <person name="White O."/>
            <person name="Barton G.J."/>
            <person name="Carlow C.K."/>
            <person name="Crawford M.J."/>
            <person name="Daub J."/>
            <person name="Dimmic M.W."/>
            <person name="Estes C.F."/>
            <person name="Foster J.M."/>
            <person name="Ganatra M."/>
            <person name="Gregory W.F."/>
            <person name="Johnson N.M."/>
            <person name="Jin J."/>
            <person name="Komuniecki R."/>
            <person name="Korf I."/>
            <person name="Kumar S."/>
            <person name="Laney S."/>
            <person name="Li B.W."/>
            <person name="Li W."/>
            <person name="Lindblom T.H."/>
            <person name="Lustigman S."/>
            <person name="Ma D."/>
            <person name="Maina C.V."/>
            <person name="Martin D.M."/>
            <person name="McCarter J.P."/>
            <person name="McReynolds L."/>
            <person name="Mitreva M."/>
            <person name="Nutman T.B."/>
            <person name="Parkinson J."/>
            <person name="Peregrin-Alvarez J.M."/>
            <person name="Poole C."/>
            <person name="Ren Q."/>
            <person name="Saunders L."/>
            <person name="Sluder A.E."/>
            <person name="Smith K."/>
            <person name="Stanke M."/>
            <person name="Unnasch T.R."/>
            <person name="Ware J."/>
            <person name="Wei A.D."/>
            <person name="Weil G."/>
            <person name="Williams D.J."/>
            <person name="Zhang Y."/>
            <person name="Williams S.A."/>
            <person name="Fraser-Liggett C."/>
            <person name="Slatko B."/>
            <person name="Blaxter M.L."/>
            <person name="Scott A.L."/>
        </authorList>
    </citation>
    <scope>NUCLEOTIDE SEQUENCE</scope>
    <source>
        <strain evidence="14">FR3</strain>
    </source>
</reference>
<dbReference type="GO" id="GO:0005739">
    <property type="term" value="C:mitochondrion"/>
    <property type="evidence" value="ECO:0007669"/>
    <property type="project" value="UniProtKB-SubCell"/>
</dbReference>
<dbReference type="InterPro" id="IPR020615">
    <property type="entry name" value="Thiolase_acyl_enz_int_AS"/>
</dbReference>
<dbReference type="OMA" id="MTAFPEP"/>
<evidence type="ECO:0000256" key="2">
    <source>
        <dbReference type="ARBA" id="ARBA00005005"/>
    </source>
</evidence>
<evidence type="ECO:0000256" key="1">
    <source>
        <dbReference type="ARBA" id="ARBA00004173"/>
    </source>
</evidence>
<dbReference type="PROSITE" id="PS00098">
    <property type="entry name" value="THIOLASE_1"/>
    <property type="match status" value="1"/>
</dbReference>
<reference evidence="14" key="2">
    <citation type="submission" date="2012-12" db="EMBL/GenBank/DDBJ databases">
        <authorList>
            <person name="Gao Y.W."/>
            <person name="Fan S.T."/>
            <person name="Sun H.T."/>
            <person name="Wang Z."/>
            <person name="Gao X.L."/>
            <person name="Li Y.G."/>
            <person name="Wang T.C."/>
            <person name="Zhang K."/>
            <person name="Xu W.W."/>
            <person name="Yu Z.J."/>
            <person name="Xia X.Z."/>
        </authorList>
    </citation>
    <scope>NUCLEOTIDE SEQUENCE</scope>
    <source>
        <strain evidence="14">FR3</strain>
    </source>
</reference>
<keyword evidence="5 11" id="KW-0808">Transferase</keyword>
<keyword evidence="9 11" id="KW-0012">Acyltransferase</keyword>
<protein>
    <recommendedName>
        <fullName evidence="10">acetyl-CoA C-acyltransferase</fullName>
        <ecNumber evidence="10">2.3.1.16</ecNumber>
    </recommendedName>
</protein>
<dbReference type="EMBL" id="LN857010">
    <property type="protein sequence ID" value="CRZ25482.1"/>
    <property type="molecule type" value="Genomic_DNA"/>
</dbReference>
<dbReference type="Pfam" id="PF02803">
    <property type="entry name" value="Thiolase_C"/>
    <property type="match status" value="1"/>
</dbReference>
<proteinExistence type="inferred from homology"/>
<evidence type="ECO:0000256" key="5">
    <source>
        <dbReference type="ARBA" id="ARBA00022679"/>
    </source>
</evidence>
<dbReference type="PANTHER" id="PTHR18919">
    <property type="entry name" value="ACETYL-COA C-ACYLTRANSFERASE"/>
    <property type="match status" value="1"/>
</dbReference>
<evidence type="ECO:0000256" key="3">
    <source>
        <dbReference type="ARBA" id="ARBA00010982"/>
    </source>
</evidence>
<dbReference type="InterPro" id="IPR020610">
    <property type="entry name" value="Thiolase_AS"/>
</dbReference>
<evidence type="ECO:0000256" key="8">
    <source>
        <dbReference type="ARBA" id="ARBA00023128"/>
    </source>
</evidence>
<organism evidence="14">
    <name type="scientific">Brugia malayi</name>
    <name type="common">Filarial nematode worm</name>
    <dbReference type="NCBI Taxonomy" id="6279"/>
    <lineage>
        <taxon>Eukaryota</taxon>
        <taxon>Metazoa</taxon>
        <taxon>Ecdysozoa</taxon>
        <taxon>Nematoda</taxon>
        <taxon>Chromadorea</taxon>
        <taxon>Rhabditida</taxon>
        <taxon>Spirurina</taxon>
        <taxon>Spiruromorpha</taxon>
        <taxon>Filarioidea</taxon>
        <taxon>Onchocercidae</taxon>
        <taxon>Brugia</taxon>
    </lineage>
</organism>
<feature type="domain" description="Thiolase N-terminal" evidence="12">
    <location>
        <begin position="96"/>
        <end position="368"/>
    </location>
</feature>
<dbReference type="InterPro" id="IPR020613">
    <property type="entry name" value="Thiolase_CS"/>
</dbReference>
<dbReference type="SUPFAM" id="SSF53901">
    <property type="entry name" value="Thiolase-like"/>
    <property type="match status" value="2"/>
</dbReference>
<gene>
    <name evidence="14" type="ORF">Bm1745</name>
    <name evidence="14" type="ORF">BM_Bm1745</name>
</gene>
<dbReference type="NCBIfam" id="TIGR01930">
    <property type="entry name" value="AcCoA-C-Actrans"/>
    <property type="match status" value="1"/>
</dbReference>
<dbReference type="InterPro" id="IPR020616">
    <property type="entry name" value="Thiolase_N"/>
</dbReference>
<dbReference type="Gene3D" id="3.40.47.10">
    <property type="match status" value="1"/>
</dbReference>
<dbReference type="PANTHER" id="PTHR18919:SF153">
    <property type="entry name" value="TRIFUNCTIONAL ENZYME SUBUNIT BETA, MITOCHONDRIAL"/>
    <property type="match status" value="1"/>
</dbReference>